<sequence>MTVQQQYTHAPSERFPYTLAQLRSDNAHVSFPEYPDEETLAEYGVYPVTPVVPDYDPSTQVLESTGCAYNAELQRWETTFQVRPLPPPTAPESVTRAQGKAALITAGLWSGVMSFVASIPDPTERALAEVALHDTQEWRRSSPFFNAAATALGLTGEQLDALFLAASKIEL</sequence>
<gene>
    <name evidence="1" type="ORF">EV674_11570</name>
</gene>
<protein>
    <submittedName>
        <fullName evidence="1">Uncharacterized protein</fullName>
    </submittedName>
</protein>
<keyword evidence="2" id="KW-1185">Reference proteome</keyword>
<evidence type="ECO:0000313" key="1">
    <source>
        <dbReference type="EMBL" id="TCP16931.1"/>
    </source>
</evidence>
<organism evidence="1 2">
    <name type="scientific">Simplicispira metamorpha</name>
    <dbReference type="NCBI Taxonomy" id="80881"/>
    <lineage>
        <taxon>Bacteria</taxon>
        <taxon>Pseudomonadati</taxon>
        <taxon>Pseudomonadota</taxon>
        <taxon>Betaproteobacteria</taxon>
        <taxon>Burkholderiales</taxon>
        <taxon>Comamonadaceae</taxon>
        <taxon>Simplicispira</taxon>
    </lineage>
</organism>
<dbReference type="Proteomes" id="UP000295182">
    <property type="component" value="Unassembled WGS sequence"/>
</dbReference>
<accession>A0A4R2N7N9</accession>
<dbReference type="OrthoDB" id="8448936at2"/>
<dbReference type="AlphaFoldDB" id="A0A4R2N7N9"/>
<comment type="caution">
    <text evidence="1">The sequence shown here is derived from an EMBL/GenBank/DDBJ whole genome shotgun (WGS) entry which is preliminary data.</text>
</comment>
<dbReference type="RefSeq" id="WP_119014504.1">
    <property type="nucleotide sequence ID" value="NZ_QXNC01000039.1"/>
</dbReference>
<evidence type="ECO:0000313" key="2">
    <source>
        <dbReference type="Proteomes" id="UP000295182"/>
    </source>
</evidence>
<proteinExistence type="predicted"/>
<name>A0A4R2N7N9_9BURK</name>
<reference evidence="1 2" key="1">
    <citation type="submission" date="2019-03" db="EMBL/GenBank/DDBJ databases">
        <title>Genomic Encyclopedia of Type Strains, Phase IV (KMG-IV): sequencing the most valuable type-strain genomes for metagenomic binning, comparative biology and taxonomic classification.</title>
        <authorList>
            <person name="Goeker M."/>
        </authorList>
    </citation>
    <scope>NUCLEOTIDE SEQUENCE [LARGE SCALE GENOMIC DNA]</scope>
    <source>
        <strain evidence="1 2">DSM 1837</strain>
    </source>
</reference>
<dbReference type="EMBL" id="SLXH01000015">
    <property type="protein sequence ID" value="TCP16931.1"/>
    <property type="molecule type" value="Genomic_DNA"/>
</dbReference>